<dbReference type="PATRIC" id="fig|909613.9.peg.5039"/>
<reference evidence="1 2" key="1">
    <citation type="journal article" date="2014" name="Genome Announc.">
        <title>Draft Genome Sequence of the Antitrypanosomally Active Sponge-Associated Bacterium Actinokineospora sp. Strain EG49.</title>
        <authorList>
            <person name="Harjes J."/>
            <person name="Ryu T."/>
            <person name="Abdelmohsen U.R."/>
            <person name="Moitinho-Silva L."/>
            <person name="Horn H."/>
            <person name="Ravasi T."/>
            <person name="Hentschel U."/>
        </authorList>
    </citation>
    <scope>NUCLEOTIDE SEQUENCE [LARGE SCALE GENOMIC DNA]</scope>
    <source>
        <strain evidence="1 2">EG49</strain>
    </source>
</reference>
<dbReference type="STRING" id="909613.UO65_5042"/>
<accession>W7IFL9</accession>
<organism evidence="1 2">
    <name type="scientific">Actinokineospora spheciospongiae</name>
    <dbReference type="NCBI Taxonomy" id="909613"/>
    <lineage>
        <taxon>Bacteria</taxon>
        <taxon>Bacillati</taxon>
        <taxon>Actinomycetota</taxon>
        <taxon>Actinomycetes</taxon>
        <taxon>Pseudonocardiales</taxon>
        <taxon>Pseudonocardiaceae</taxon>
        <taxon>Actinokineospora</taxon>
    </lineage>
</organism>
<dbReference type="RefSeq" id="WP_035286801.1">
    <property type="nucleotide sequence ID" value="NZ_AYXG01000190.1"/>
</dbReference>
<dbReference type="AlphaFoldDB" id="W7IFL9"/>
<protein>
    <submittedName>
        <fullName evidence="1">Uncharacterized protein</fullName>
    </submittedName>
</protein>
<sequence>MTENIRVGDRVVAPLGVDEVEGVVLGVSSPGVRPMVTVQLDLAELDEPFVTSFPTEVVRLAA</sequence>
<name>W7IFL9_9PSEU</name>
<comment type="caution">
    <text evidence="1">The sequence shown here is derived from an EMBL/GenBank/DDBJ whole genome shotgun (WGS) entry which is preliminary data.</text>
</comment>
<evidence type="ECO:0000313" key="2">
    <source>
        <dbReference type="Proteomes" id="UP000019277"/>
    </source>
</evidence>
<proteinExistence type="predicted"/>
<evidence type="ECO:0000313" key="1">
    <source>
        <dbReference type="EMBL" id="EWC59675.1"/>
    </source>
</evidence>
<keyword evidence="2" id="KW-1185">Reference proteome</keyword>
<gene>
    <name evidence="1" type="ORF">UO65_5042</name>
</gene>
<dbReference type="Proteomes" id="UP000019277">
    <property type="component" value="Unassembled WGS sequence"/>
</dbReference>
<dbReference type="EMBL" id="AYXG01000190">
    <property type="protein sequence ID" value="EWC59675.1"/>
    <property type="molecule type" value="Genomic_DNA"/>
</dbReference>